<reference evidence="2 3" key="1">
    <citation type="journal article" date="2018" name="Syst. Appl. Microbiol.">
        <title>Characterization and high-quality draft genome sequence of Herbivorax saccincola A7, an anaerobic, alkaliphilic, thermophilic, cellulolytic, and xylanolytic bacterium.</title>
        <authorList>
            <person name="Aikawa S."/>
            <person name="Baramee S."/>
            <person name="Sermsathanaswadi J."/>
            <person name="Thianheng P."/>
            <person name="Tachaapaikoon C."/>
            <person name="Shikata A."/>
            <person name="Waeonukul R."/>
            <person name="Pason P."/>
            <person name="Ratanakhanokchai K."/>
            <person name="Kosugi A."/>
        </authorList>
    </citation>
    <scope>NUCLEOTIDE SEQUENCE [LARGE SCALE GENOMIC DNA]</scope>
    <source>
        <strain evidence="2 3">A7</strain>
    </source>
</reference>
<dbReference type="RefSeq" id="WP_105368000.1">
    <property type="nucleotide sequence ID" value="NZ_NEMB01000003.1"/>
</dbReference>
<comment type="caution">
    <text evidence="2">The sequence shown here is derived from an EMBL/GenBank/DDBJ whole genome shotgun (WGS) entry which is preliminary data.</text>
</comment>
<evidence type="ECO:0000313" key="3">
    <source>
        <dbReference type="Proteomes" id="UP000239720"/>
    </source>
</evidence>
<accession>A0A2S8RAA3</accession>
<feature type="compositionally biased region" description="Polar residues" evidence="1">
    <location>
        <begin position="129"/>
        <end position="140"/>
    </location>
</feature>
<organism evidence="2 3">
    <name type="scientific">Acetivibrio saccincola</name>
    <dbReference type="NCBI Taxonomy" id="1677857"/>
    <lineage>
        <taxon>Bacteria</taxon>
        <taxon>Bacillati</taxon>
        <taxon>Bacillota</taxon>
        <taxon>Clostridia</taxon>
        <taxon>Eubacteriales</taxon>
        <taxon>Oscillospiraceae</taxon>
        <taxon>Acetivibrio</taxon>
    </lineage>
</organism>
<evidence type="ECO:0000313" key="2">
    <source>
        <dbReference type="EMBL" id="PQQ66731.1"/>
    </source>
</evidence>
<feature type="region of interest" description="Disordered" evidence="1">
    <location>
        <begin position="129"/>
        <end position="149"/>
    </location>
</feature>
<dbReference type="NCBIfam" id="NF047340">
    <property type="entry name" value="Athe_2463_dom"/>
    <property type="match status" value="1"/>
</dbReference>
<proteinExistence type="predicted"/>
<name>A0A2S8RAA3_9FIRM</name>
<protein>
    <submittedName>
        <fullName evidence="2">Uncharacterized protein</fullName>
    </submittedName>
</protein>
<sequence length="308" mass="35265">MKKVVLFIVVIGYLILHCSIVAAAGEDIPRPELVRLANEELIRKGLSRTDYFSDIENDAGKPLSTNPHLEGMRNLIVYGDPHGTFSQDRYRYLGYTMENDPFTNYLFRNDATGNVPLIDRNWQIHPKINSNTENMPQLENSRGRFNDNPDFEESIREGLKLISRIRNGEIYDFPEHRLDEREWYKYVHVYQPPTSVSWGSGIMFHMTSDGRIWYQSIPLAPLEPDELPPPDTGSINASLRVVNVTPERLADGERGVRVTLDSSGSTAVLNDENVAITARRYFDDFGNEYPTTNNTFVFPLTMHSRVHL</sequence>
<dbReference type="OrthoDB" id="1788793at2"/>
<dbReference type="Proteomes" id="UP000239720">
    <property type="component" value="Unassembled WGS sequence"/>
</dbReference>
<dbReference type="AlphaFoldDB" id="A0A2S8RAA3"/>
<dbReference type="EMBL" id="NEMB01000003">
    <property type="protein sequence ID" value="PQQ66731.1"/>
    <property type="molecule type" value="Genomic_DNA"/>
</dbReference>
<gene>
    <name evidence="2" type="ORF">B9R14_08195</name>
</gene>
<evidence type="ECO:0000256" key="1">
    <source>
        <dbReference type="SAM" id="MobiDB-lite"/>
    </source>
</evidence>